<reference evidence="9 10" key="1">
    <citation type="submission" date="2019-04" db="EMBL/GenBank/DDBJ databases">
        <authorList>
            <person name="Van Vliet M D."/>
        </authorList>
    </citation>
    <scope>NUCLEOTIDE SEQUENCE [LARGE SCALE GENOMIC DNA]</scope>
    <source>
        <strain evidence="9 10">F1</strain>
    </source>
</reference>
<dbReference type="GO" id="GO:0008780">
    <property type="term" value="F:acyl-[acyl-carrier-protein]-UDP-N-acetylglucosamine O-acyltransferase activity"/>
    <property type="evidence" value="ECO:0007669"/>
    <property type="project" value="InterPro"/>
</dbReference>
<dbReference type="InterPro" id="IPR011004">
    <property type="entry name" value="Trimer_LpxA-like_sf"/>
</dbReference>
<dbReference type="InterPro" id="IPR029098">
    <property type="entry name" value="Acetyltransf_C"/>
</dbReference>
<dbReference type="PIRSF" id="PIRSF000456">
    <property type="entry name" value="UDP-GlcNAc_acltr"/>
    <property type="match status" value="1"/>
</dbReference>
<accession>A0A6C2U7V0</accession>
<evidence type="ECO:0000313" key="10">
    <source>
        <dbReference type="Proteomes" id="UP000366872"/>
    </source>
</evidence>
<keyword evidence="3" id="KW-0441">Lipid A biosynthesis</keyword>
<dbReference type="InterPro" id="IPR010137">
    <property type="entry name" value="Lipid_A_LpxA"/>
</dbReference>
<keyword evidence="2" id="KW-0444">Lipid biosynthesis</keyword>
<name>A0A6C2U7V0_PONDE</name>
<dbReference type="Gene3D" id="1.20.1180.10">
    <property type="entry name" value="Udp N-acetylglucosamine O-acyltransferase, C-terminal domain"/>
    <property type="match status" value="1"/>
</dbReference>
<gene>
    <name evidence="9" type="primary">lpxA</name>
    <name evidence="9" type="ORF">PDESU_04491</name>
</gene>
<dbReference type="Gene3D" id="2.160.10.10">
    <property type="entry name" value="Hexapeptide repeat proteins"/>
    <property type="match status" value="1"/>
</dbReference>
<evidence type="ECO:0000256" key="5">
    <source>
        <dbReference type="ARBA" id="ARBA00022737"/>
    </source>
</evidence>
<dbReference type="SUPFAM" id="SSF51161">
    <property type="entry name" value="Trimeric LpxA-like enzymes"/>
    <property type="match status" value="1"/>
</dbReference>
<proteinExistence type="predicted"/>
<evidence type="ECO:0000256" key="4">
    <source>
        <dbReference type="ARBA" id="ARBA00022679"/>
    </source>
</evidence>
<organism evidence="9 10">
    <name type="scientific">Pontiella desulfatans</name>
    <dbReference type="NCBI Taxonomy" id="2750659"/>
    <lineage>
        <taxon>Bacteria</taxon>
        <taxon>Pseudomonadati</taxon>
        <taxon>Kiritimatiellota</taxon>
        <taxon>Kiritimatiellia</taxon>
        <taxon>Kiritimatiellales</taxon>
        <taxon>Pontiellaceae</taxon>
        <taxon>Pontiella</taxon>
    </lineage>
</organism>
<dbReference type="InterPro" id="IPR037157">
    <property type="entry name" value="Acetyltransf_C_sf"/>
</dbReference>
<protein>
    <submittedName>
        <fullName evidence="9">Acyl-[acyl-carrier-protein]--UDP-N-acetylglucosam ine O-acyltransferase</fullName>
    </submittedName>
</protein>
<keyword evidence="5" id="KW-0677">Repeat</keyword>
<feature type="domain" description="UDP N-acetylglucosamine O-acyltransferase C-terminal" evidence="8">
    <location>
        <begin position="195"/>
        <end position="275"/>
    </location>
</feature>
<evidence type="ECO:0000313" key="9">
    <source>
        <dbReference type="EMBL" id="VGO15903.1"/>
    </source>
</evidence>
<dbReference type="GO" id="GO:0016020">
    <property type="term" value="C:membrane"/>
    <property type="evidence" value="ECO:0007669"/>
    <property type="project" value="GOC"/>
</dbReference>
<dbReference type="PROSITE" id="PS00101">
    <property type="entry name" value="HEXAPEP_TRANSFERASES"/>
    <property type="match status" value="1"/>
</dbReference>
<dbReference type="CDD" id="cd03351">
    <property type="entry name" value="LbH_UDP-GlcNAc_AT"/>
    <property type="match status" value="1"/>
</dbReference>
<evidence type="ECO:0000256" key="1">
    <source>
        <dbReference type="ARBA" id="ARBA00022490"/>
    </source>
</evidence>
<sequence length="277" mass="29673">MWMAPLSAKQSSPSDTLHRTMAKIHPTAIVAEGAQLADDVIVGPFCTVSDQAVIGSGTELVSHVVIEGNTTLGCGNRVSPFAVLGGKTQDLKFKGGTPGVRIGNNNTIREYVTINAATNDGDYTTVGNDCHILAYSHIAHCCHIGNSVVIVNACQIAGHVVIEDMATIEGSVGIVQFIRVGSMAYVGAMSKITKDVPPYMIGHGDPLEIRSFNRIGMERRGVDEAGRKAIKEAYRILYRQEGPVADALDKIEAEVEQTAEIKHLLEFCRASENGIAR</sequence>
<evidence type="ECO:0000256" key="7">
    <source>
        <dbReference type="ARBA" id="ARBA00023315"/>
    </source>
</evidence>
<keyword evidence="4 9" id="KW-0808">Transferase</keyword>
<dbReference type="PANTHER" id="PTHR43480:SF1">
    <property type="entry name" value="ACYL-[ACYL-CARRIER-PROTEIN]--UDP-N-ACETYLGLUCOSAMINE O-ACYLTRANSFERASE, MITOCHONDRIAL-RELATED"/>
    <property type="match status" value="1"/>
</dbReference>
<keyword evidence="7 9" id="KW-0012">Acyltransferase</keyword>
<keyword evidence="1" id="KW-0963">Cytoplasm</keyword>
<keyword evidence="10" id="KW-1185">Reference proteome</keyword>
<dbReference type="PANTHER" id="PTHR43480">
    <property type="entry name" value="ACYL-[ACYL-CARRIER-PROTEIN]--UDP-N-ACETYLGLUCOSAMINE O-ACYLTRANSFERASE"/>
    <property type="match status" value="1"/>
</dbReference>
<dbReference type="Pfam" id="PF13720">
    <property type="entry name" value="Acetyltransf_11"/>
    <property type="match status" value="1"/>
</dbReference>
<dbReference type="NCBIfam" id="NF003657">
    <property type="entry name" value="PRK05289.1"/>
    <property type="match status" value="1"/>
</dbReference>
<dbReference type="GO" id="GO:0009245">
    <property type="term" value="P:lipid A biosynthetic process"/>
    <property type="evidence" value="ECO:0007669"/>
    <property type="project" value="UniProtKB-KW"/>
</dbReference>
<evidence type="ECO:0000256" key="3">
    <source>
        <dbReference type="ARBA" id="ARBA00022556"/>
    </source>
</evidence>
<dbReference type="InterPro" id="IPR018357">
    <property type="entry name" value="Hexapep_transf_CS"/>
</dbReference>
<keyword evidence="6" id="KW-0443">Lipid metabolism</keyword>
<evidence type="ECO:0000256" key="6">
    <source>
        <dbReference type="ARBA" id="ARBA00023098"/>
    </source>
</evidence>
<evidence type="ECO:0000256" key="2">
    <source>
        <dbReference type="ARBA" id="ARBA00022516"/>
    </source>
</evidence>
<dbReference type="AlphaFoldDB" id="A0A6C2U7V0"/>
<dbReference type="NCBIfam" id="TIGR01852">
    <property type="entry name" value="lipid_A_lpxA"/>
    <property type="match status" value="1"/>
</dbReference>
<evidence type="ECO:0000259" key="8">
    <source>
        <dbReference type="Pfam" id="PF13720"/>
    </source>
</evidence>
<dbReference type="EMBL" id="CAAHFG010000003">
    <property type="protein sequence ID" value="VGO15903.1"/>
    <property type="molecule type" value="Genomic_DNA"/>
</dbReference>
<dbReference type="Proteomes" id="UP000366872">
    <property type="component" value="Unassembled WGS sequence"/>
</dbReference>